<gene>
    <name evidence="1" type="primary">pilV</name>
    <name evidence="1" type="ORF">EYS42_10695</name>
</gene>
<accession>A0A4Q9H129</accession>
<sequence>MALFPSRPRPRLRHPNGMTMIEVLVALLLLSIGLLAMAGIQANSSRIQRTNEFRGAANELLQSFAEAVRANPSGAIAGNYNFNDTGTAEPARPATLCQDVAVACTAATIAQADLFQIRQAIRRRLPEGNLFATYVAPAPGVNPTTSMSVWVYWTAQTESGNAPDDALWAGLEDNCPAQVAQLTPRRICVMHTISL</sequence>
<dbReference type="AlphaFoldDB" id="A0A4Q9H129"/>
<organism evidence="1 2">
    <name type="scientific">Aquabacterium lacunae</name>
    <dbReference type="NCBI Taxonomy" id="2528630"/>
    <lineage>
        <taxon>Bacteria</taxon>
        <taxon>Pseudomonadati</taxon>
        <taxon>Pseudomonadota</taxon>
        <taxon>Betaproteobacteria</taxon>
        <taxon>Burkholderiales</taxon>
        <taxon>Aquabacterium</taxon>
    </lineage>
</organism>
<proteinExistence type="predicted"/>
<evidence type="ECO:0000313" key="1">
    <source>
        <dbReference type="EMBL" id="TBO30159.1"/>
    </source>
</evidence>
<dbReference type="InterPro" id="IPR013362">
    <property type="entry name" value="Pilus_4_PilV"/>
</dbReference>
<dbReference type="Pfam" id="PF07963">
    <property type="entry name" value="N_methyl"/>
    <property type="match status" value="1"/>
</dbReference>
<dbReference type="NCBIfam" id="TIGR02523">
    <property type="entry name" value="type_IV_pilV"/>
    <property type="match status" value="1"/>
</dbReference>
<name>A0A4Q9H129_9BURK</name>
<dbReference type="EMBL" id="SIXI01000004">
    <property type="protein sequence ID" value="TBO30159.1"/>
    <property type="molecule type" value="Genomic_DNA"/>
</dbReference>
<reference evidence="1 2" key="1">
    <citation type="submission" date="2019-02" db="EMBL/GenBank/DDBJ databases">
        <title>Aquabacterium sp. strain KMB7.</title>
        <authorList>
            <person name="Chen W.-M."/>
        </authorList>
    </citation>
    <scope>NUCLEOTIDE SEQUENCE [LARGE SCALE GENOMIC DNA]</scope>
    <source>
        <strain evidence="1 2">KMB7</strain>
    </source>
</reference>
<dbReference type="InterPro" id="IPR012902">
    <property type="entry name" value="N_methyl_site"/>
</dbReference>
<dbReference type="Proteomes" id="UP000292120">
    <property type="component" value="Unassembled WGS sequence"/>
</dbReference>
<dbReference type="NCBIfam" id="TIGR02532">
    <property type="entry name" value="IV_pilin_GFxxxE"/>
    <property type="match status" value="1"/>
</dbReference>
<evidence type="ECO:0000313" key="2">
    <source>
        <dbReference type="Proteomes" id="UP000292120"/>
    </source>
</evidence>
<protein>
    <submittedName>
        <fullName evidence="1">Type IV pilus modification protein PilV</fullName>
    </submittedName>
</protein>
<comment type="caution">
    <text evidence="1">The sequence shown here is derived from an EMBL/GenBank/DDBJ whole genome shotgun (WGS) entry which is preliminary data.</text>
</comment>
<keyword evidence="2" id="KW-1185">Reference proteome</keyword>